<keyword evidence="2" id="KW-1185">Reference proteome</keyword>
<protein>
    <recommendedName>
        <fullName evidence="3">Bacteriocin-type signal sequence-containing protein</fullName>
    </recommendedName>
</protein>
<evidence type="ECO:0000313" key="1">
    <source>
        <dbReference type="EMBL" id="SHK09960.1"/>
    </source>
</evidence>
<gene>
    <name evidence="1" type="ORF">SAMN05444267_100176</name>
</gene>
<name>A0A1M6PPU1_9FLAO</name>
<dbReference type="InterPro" id="IPR058074">
    <property type="entry name" value="Bacteriocin-like"/>
</dbReference>
<dbReference type="RefSeq" id="WP_228433619.1">
    <property type="nucleotide sequence ID" value="NZ_FRAV01000001.1"/>
</dbReference>
<dbReference type="EMBL" id="FRAV01000001">
    <property type="protein sequence ID" value="SHK09960.1"/>
    <property type="molecule type" value="Genomic_DNA"/>
</dbReference>
<proteinExistence type="predicted"/>
<accession>A0A1M6PPU1</accession>
<organism evidence="1 2">
    <name type="scientific">Chryseobacterium polytrichastri</name>
    <dbReference type="NCBI Taxonomy" id="1302687"/>
    <lineage>
        <taxon>Bacteria</taxon>
        <taxon>Pseudomonadati</taxon>
        <taxon>Bacteroidota</taxon>
        <taxon>Flavobacteriia</taxon>
        <taxon>Flavobacteriales</taxon>
        <taxon>Weeksellaceae</taxon>
        <taxon>Chryseobacterium group</taxon>
        <taxon>Chryseobacterium</taxon>
    </lineage>
</organism>
<evidence type="ECO:0000313" key="2">
    <source>
        <dbReference type="Proteomes" id="UP000184364"/>
    </source>
</evidence>
<dbReference type="AlphaFoldDB" id="A0A1M6PPU1"/>
<dbReference type="Proteomes" id="UP000184364">
    <property type="component" value="Unassembled WGS sequence"/>
</dbReference>
<dbReference type="NCBIfam" id="NF047798">
    <property type="entry name" value="leader_Chryseo"/>
    <property type="match status" value="1"/>
</dbReference>
<reference evidence="2" key="1">
    <citation type="submission" date="2016-11" db="EMBL/GenBank/DDBJ databases">
        <authorList>
            <person name="Varghese N."/>
            <person name="Submissions S."/>
        </authorList>
    </citation>
    <scope>NUCLEOTIDE SEQUENCE [LARGE SCALE GENOMIC DNA]</scope>
    <source>
        <strain evidence="2">DSM 26899</strain>
    </source>
</reference>
<sequence length="51" mass="5848">MKNLKKISKEKLRSINGGQKLCLPGQIEMHCPGVDNPQCYWKENTMECPDL</sequence>
<evidence type="ECO:0008006" key="3">
    <source>
        <dbReference type="Google" id="ProtNLM"/>
    </source>
</evidence>